<proteinExistence type="predicted"/>
<protein>
    <submittedName>
        <fullName evidence="1">Uncharacterized protein</fullName>
    </submittedName>
</protein>
<sequence>MNNKFNYIKFYYKFKLFSFYKRKNFWLYFYLLKKLNCKKNFNYKNF</sequence>
<organism evidence="1">
    <name type="scientific">Nephromyces sp. ex Molgula occidentalis</name>
    <dbReference type="NCBI Taxonomy" id="2544991"/>
    <lineage>
        <taxon>Eukaryota</taxon>
        <taxon>Sar</taxon>
        <taxon>Alveolata</taxon>
        <taxon>Apicomplexa</taxon>
        <taxon>Aconoidasida</taxon>
        <taxon>Nephromycida</taxon>
        <taxon>Nephromyces</taxon>
    </lineage>
</organism>
<evidence type="ECO:0000313" key="1">
    <source>
        <dbReference type="EMBL" id="QEM01679.1"/>
    </source>
</evidence>
<dbReference type="AlphaFoldDB" id="A0A5C1H862"/>
<reference evidence="1" key="1">
    <citation type="journal article" date="2019" name="Genome Biol. Evol.">
        <title>Nephromyces represents a diverse and novel lineage of the Apicomplexa that has retained apicoplasts.</title>
        <authorList>
            <person name="Munoz-Gomez S.A."/>
            <person name="Durnin K."/>
            <person name="Eme L."/>
            <person name="Paight C."/>
            <person name="Lane C.E."/>
            <person name="Saffo M.B."/>
            <person name="Slamovits C.H."/>
        </authorList>
    </citation>
    <scope>NUCLEOTIDE SEQUENCE</scope>
    <source>
        <strain evidence="1">461</strain>
    </source>
</reference>
<dbReference type="EMBL" id="MK573203">
    <property type="protein sequence ID" value="QEM01679.1"/>
    <property type="molecule type" value="Genomic_DNA"/>
</dbReference>
<accession>A0A5C1H862</accession>
<gene>
    <name evidence="1" type="primary">orf53</name>
</gene>
<name>A0A5C1H862_9APIC</name>